<evidence type="ECO:0000313" key="1">
    <source>
        <dbReference type="EMBL" id="CAD1478926.1"/>
    </source>
</evidence>
<dbReference type="Pfam" id="PF01395">
    <property type="entry name" value="PBP_GOBP"/>
    <property type="match status" value="1"/>
</dbReference>
<feature type="non-terminal residue" evidence="1">
    <location>
        <position position="220"/>
    </location>
</feature>
<gene>
    <name evidence="1" type="ORF">MHI_LOCUS833505</name>
</gene>
<sequence>HSGKADIKKDCRRESKVSWGILYSLYVIQLSIKTQGNGSVIEILFSFFASVALRKLKAGDLEQEDQNLKCYLKCLMMRHGILDNNAEVDVQRALRHLPRRMQDSSKILLDKCKSVRDLIHNPSSAISTIGTLNCSFLEGTDPCDKAYNMVKCYVGHHPEVSLDLDSFGIFVQLRRTLFLIRVADFAERPFLVELSLQTLSYRENTFKYSRREDNIASAFV</sequence>
<reference evidence="1" key="1">
    <citation type="submission" date="2020-07" db="EMBL/GenBank/DDBJ databases">
        <authorList>
            <person name="Nazaruddin N."/>
        </authorList>
    </citation>
    <scope>NUCLEOTIDE SEQUENCE</scope>
</reference>
<dbReference type="GO" id="GO:0005549">
    <property type="term" value="F:odorant binding"/>
    <property type="evidence" value="ECO:0007669"/>
    <property type="project" value="InterPro"/>
</dbReference>
<dbReference type="SUPFAM" id="SSF47565">
    <property type="entry name" value="Insect pheromone/odorant-binding proteins"/>
    <property type="match status" value="1"/>
</dbReference>
<dbReference type="EMBL" id="CAJDYZ010011124">
    <property type="protein sequence ID" value="CAD1478926.1"/>
    <property type="molecule type" value="Genomic_DNA"/>
</dbReference>
<organism evidence="1 2">
    <name type="scientific">Heterotrigona itama</name>
    <dbReference type="NCBI Taxonomy" id="395501"/>
    <lineage>
        <taxon>Eukaryota</taxon>
        <taxon>Metazoa</taxon>
        <taxon>Ecdysozoa</taxon>
        <taxon>Arthropoda</taxon>
        <taxon>Hexapoda</taxon>
        <taxon>Insecta</taxon>
        <taxon>Pterygota</taxon>
        <taxon>Neoptera</taxon>
        <taxon>Endopterygota</taxon>
        <taxon>Hymenoptera</taxon>
        <taxon>Apocrita</taxon>
        <taxon>Aculeata</taxon>
        <taxon>Apoidea</taxon>
        <taxon>Anthophila</taxon>
        <taxon>Apidae</taxon>
        <taxon>Heterotrigona</taxon>
    </lineage>
</organism>
<proteinExistence type="predicted"/>
<keyword evidence="2" id="KW-1185">Reference proteome</keyword>
<dbReference type="CDD" id="cd23992">
    <property type="entry name" value="PBP_GOBP"/>
    <property type="match status" value="1"/>
</dbReference>
<accession>A0A6V7HF59</accession>
<dbReference type="InterPro" id="IPR036728">
    <property type="entry name" value="PBP_GOBP_sf"/>
</dbReference>
<protein>
    <submittedName>
        <fullName evidence="1">Uncharacterized protein</fullName>
    </submittedName>
</protein>
<dbReference type="AlphaFoldDB" id="A0A6V7HF59"/>
<dbReference type="Gene3D" id="1.10.238.20">
    <property type="entry name" value="Pheromone/general odorant binding protein domain"/>
    <property type="match status" value="1"/>
</dbReference>
<evidence type="ECO:0000313" key="2">
    <source>
        <dbReference type="Proteomes" id="UP000752696"/>
    </source>
</evidence>
<name>A0A6V7HF59_9HYME</name>
<dbReference type="Proteomes" id="UP000752696">
    <property type="component" value="Unassembled WGS sequence"/>
</dbReference>
<comment type="caution">
    <text evidence="1">The sequence shown here is derived from an EMBL/GenBank/DDBJ whole genome shotgun (WGS) entry which is preliminary data.</text>
</comment>
<dbReference type="OrthoDB" id="8194670at2759"/>
<dbReference type="SMART" id="SM00708">
    <property type="entry name" value="PhBP"/>
    <property type="match status" value="1"/>
</dbReference>
<dbReference type="InterPro" id="IPR006170">
    <property type="entry name" value="PBP/GOBP"/>
</dbReference>